<accession>A0ABW8THU8</accession>
<dbReference type="Pfam" id="PF01368">
    <property type="entry name" value="DHH"/>
    <property type="match status" value="1"/>
</dbReference>
<reference evidence="2 3" key="1">
    <citation type="submission" date="2024-11" db="EMBL/GenBank/DDBJ databases">
        <authorList>
            <person name="Heng Y.C."/>
            <person name="Lim A.C.H."/>
            <person name="Lee J.K.Y."/>
            <person name="Kittelmann S."/>
        </authorList>
    </citation>
    <scope>NUCLEOTIDE SEQUENCE [LARGE SCALE GENOMIC DNA]</scope>
    <source>
        <strain evidence="2 3">WILCCON 0114</strain>
    </source>
</reference>
<dbReference type="Gene3D" id="3.90.1640.30">
    <property type="match status" value="1"/>
</dbReference>
<evidence type="ECO:0000313" key="3">
    <source>
        <dbReference type="Proteomes" id="UP001623592"/>
    </source>
</evidence>
<feature type="domain" description="DDH" evidence="1">
    <location>
        <begin position="41"/>
        <end position="189"/>
    </location>
</feature>
<keyword evidence="3" id="KW-1185">Reference proteome</keyword>
<dbReference type="SUPFAM" id="SSF64182">
    <property type="entry name" value="DHH phosphoesterases"/>
    <property type="match status" value="1"/>
</dbReference>
<dbReference type="EMBL" id="JBJIAA010000012">
    <property type="protein sequence ID" value="MFL0251771.1"/>
    <property type="molecule type" value="Genomic_DNA"/>
</dbReference>
<sequence>MGRAEETLHYFRISKMYNPFLLKGMDCTLKRIVKAINNREKIVLYGYYDVDSIISMSIIMLVLKYLNADVEYFIPDDFNQNFEISERYINNSIKYLGANLLLAVGCGTNSEDGICLCRKLGIDVVVVDYHRQYKKLANMLLINPNQEGCRYPFKDLAGCGIVFKLCQAISTYYEMKCVNKYLDLVAVGVISKTQRPYNENKVLIEEGLKRLITTNNYGINALIKLKDIKKIDYEAIKIISASVEPTLNAVGRMDNAKIAVELFTTSDSYRALQIAKYLNNEVNGKQNVFNVY</sequence>
<dbReference type="RefSeq" id="WP_406788421.1">
    <property type="nucleotide sequence ID" value="NZ_JBJIAA010000012.1"/>
</dbReference>
<dbReference type="PANTHER" id="PTHR30255:SF2">
    <property type="entry name" value="SINGLE-STRANDED-DNA-SPECIFIC EXONUCLEASE RECJ"/>
    <property type="match status" value="1"/>
</dbReference>
<evidence type="ECO:0000259" key="1">
    <source>
        <dbReference type="Pfam" id="PF01368"/>
    </source>
</evidence>
<dbReference type="PANTHER" id="PTHR30255">
    <property type="entry name" value="SINGLE-STRANDED-DNA-SPECIFIC EXONUCLEASE RECJ"/>
    <property type="match status" value="1"/>
</dbReference>
<name>A0ABW8THU8_9CLOT</name>
<dbReference type="InterPro" id="IPR038763">
    <property type="entry name" value="DHH_sf"/>
</dbReference>
<organism evidence="2 3">
    <name type="scientific">Clostridium neuense</name>
    <dbReference type="NCBI Taxonomy" id="1728934"/>
    <lineage>
        <taxon>Bacteria</taxon>
        <taxon>Bacillati</taxon>
        <taxon>Bacillota</taxon>
        <taxon>Clostridia</taxon>
        <taxon>Eubacteriales</taxon>
        <taxon>Clostridiaceae</taxon>
        <taxon>Clostridium</taxon>
    </lineage>
</organism>
<comment type="caution">
    <text evidence="2">The sequence shown here is derived from an EMBL/GenBank/DDBJ whole genome shotgun (WGS) entry which is preliminary data.</text>
</comment>
<dbReference type="InterPro" id="IPR001667">
    <property type="entry name" value="DDH_dom"/>
</dbReference>
<protein>
    <submittedName>
        <fullName evidence="2">DHH family phosphoesterase</fullName>
    </submittedName>
</protein>
<gene>
    <name evidence="2" type="ORF">ACJDT4_15235</name>
</gene>
<dbReference type="InterPro" id="IPR051673">
    <property type="entry name" value="SSDNA_exonuclease_RecJ"/>
</dbReference>
<proteinExistence type="predicted"/>
<dbReference type="Proteomes" id="UP001623592">
    <property type="component" value="Unassembled WGS sequence"/>
</dbReference>
<evidence type="ECO:0000313" key="2">
    <source>
        <dbReference type="EMBL" id="MFL0251771.1"/>
    </source>
</evidence>